<dbReference type="AlphaFoldDB" id="A0A4Y2N2P6"/>
<gene>
    <name evidence="2" type="ORF">AVEN_89554_1</name>
</gene>
<feature type="compositionally biased region" description="Acidic residues" evidence="1">
    <location>
        <begin position="38"/>
        <end position="52"/>
    </location>
</feature>
<evidence type="ECO:0000313" key="2">
    <source>
        <dbReference type="EMBL" id="GBN32860.1"/>
    </source>
</evidence>
<sequence>MLESLPVGRSNYSLNEMWRFIISRSLTALSDIEKEHDTESEEDGDSGDEEVNNLEWVSSKDGVQRRKTKFRQNIRTRCHNIVSLLHGKKGPAKVKPSEELEVIHPR</sequence>
<evidence type="ECO:0000313" key="3">
    <source>
        <dbReference type="Proteomes" id="UP000499080"/>
    </source>
</evidence>
<feature type="region of interest" description="Disordered" evidence="1">
    <location>
        <begin position="33"/>
        <end position="58"/>
    </location>
</feature>
<reference evidence="2 3" key="1">
    <citation type="journal article" date="2019" name="Sci. Rep.">
        <title>Orb-weaving spider Araneus ventricosus genome elucidates the spidroin gene catalogue.</title>
        <authorList>
            <person name="Kono N."/>
            <person name="Nakamura H."/>
            <person name="Ohtoshi R."/>
            <person name="Moran D.A.P."/>
            <person name="Shinohara A."/>
            <person name="Yoshida Y."/>
            <person name="Fujiwara M."/>
            <person name="Mori M."/>
            <person name="Tomita M."/>
            <person name="Arakawa K."/>
        </authorList>
    </citation>
    <scope>NUCLEOTIDE SEQUENCE [LARGE SCALE GENOMIC DNA]</scope>
</reference>
<keyword evidence="3" id="KW-1185">Reference proteome</keyword>
<organism evidence="2 3">
    <name type="scientific">Araneus ventricosus</name>
    <name type="common">Orbweaver spider</name>
    <name type="synonym">Epeira ventricosa</name>
    <dbReference type="NCBI Taxonomy" id="182803"/>
    <lineage>
        <taxon>Eukaryota</taxon>
        <taxon>Metazoa</taxon>
        <taxon>Ecdysozoa</taxon>
        <taxon>Arthropoda</taxon>
        <taxon>Chelicerata</taxon>
        <taxon>Arachnida</taxon>
        <taxon>Araneae</taxon>
        <taxon>Araneomorphae</taxon>
        <taxon>Entelegynae</taxon>
        <taxon>Araneoidea</taxon>
        <taxon>Araneidae</taxon>
        <taxon>Araneus</taxon>
    </lineage>
</organism>
<evidence type="ECO:0000256" key="1">
    <source>
        <dbReference type="SAM" id="MobiDB-lite"/>
    </source>
</evidence>
<comment type="caution">
    <text evidence="2">The sequence shown here is derived from an EMBL/GenBank/DDBJ whole genome shotgun (WGS) entry which is preliminary data.</text>
</comment>
<proteinExistence type="predicted"/>
<dbReference type="Proteomes" id="UP000499080">
    <property type="component" value="Unassembled WGS sequence"/>
</dbReference>
<name>A0A4Y2N2P6_ARAVE</name>
<dbReference type="EMBL" id="BGPR01008302">
    <property type="protein sequence ID" value="GBN32860.1"/>
    <property type="molecule type" value="Genomic_DNA"/>
</dbReference>
<accession>A0A4Y2N2P6</accession>
<protein>
    <submittedName>
        <fullName evidence="2">Uncharacterized protein</fullName>
    </submittedName>
</protein>